<evidence type="ECO:0000256" key="2">
    <source>
        <dbReference type="SAM" id="Phobius"/>
    </source>
</evidence>
<feature type="compositionally biased region" description="Basic residues" evidence="1">
    <location>
        <begin position="139"/>
        <end position="156"/>
    </location>
</feature>
<keyword evidence="2" id="KW-1133">Transmembrane helix</keyword>
<keyword evidence="2" id="KW-0812">Transmembrane</keyword>
<keyword evidence="2" id="KW-0472">Membrane</keyword>
<dbReference type="Pfam" id="PF04493">
    <property type="entry name" value="Endonuclease_5"/>
    <property type="match status" value="1"/>
</dbReference>
<dbReference type="GO" id="GO:0006281">
    <property type="term" value="P:DNA repair"/>
    <property type="evidence" value="ECO:0007669"/>
    <property type="project" value="InterPro"/>
</dbReference>
<gene>
    <name evidence="3" type="ORF">RFI_10431</name>
</gene>
<comment type="caution">
    <text evidence="3">The sequence shown here is derived from an EMBL/GenBank/DDBJ whole genome shotgun (WGS) entry which is preliminary data.</text>
</comment>
<dbReference type="Gene3D" id="3.30.2170.10">
    <property type="entry name" value="archaeoglobus fulgidus dsm 4304 superfamily"/>
    <property type="match status" value="1"/>
</dbReference>
<dbReference type="GO" id="GO:0004519">
    <property type="term" value="F:endonuclease activity"/>
    <property type="evidence" value="ECO:0007669"/>
    <property type="project" value="InterPro"/>
</dbReference>
<evidence type="ECO:0000256" key="1">
    <source>
        <dbReference type="SAM" id="MobiDB-lite"/>
    </source>
</evidence>
<feature type="region of interest" description="Disordered" evidence="1">
    <location>
        <begin position="139"/>
        <end position="164"/>
    </location>
</feature>
<keyword evidence="4" id="KW-1185">Reference proteome</keyword>
<dbReference type="Proteomes" id="UP000023152">
    <property type="component" value="Unassembled WGS sequence"/>
</dbReference>
<dbReference type="EMBL" id="ASPP01007696">
    <property type="protein sequence ID" value="ETO26703.1"/>
    <property type="molecule type" value="Genomic_DNA"/>
</dbReference>
<organism evidence="3 4">
    <name type="scientific">Reticulomyxa filosa</name>
    <dbReference type="NCBI Taxonomy" id="46433"/>
    <lineage>
        <taxon>Eukaryota</taxon>
        <taxon>Sar</taxon>
        <taxon>Rhizaria</taxon>
        <taxon>Retaria</taxon>
        <taxon>Foraminifera</taxon>
        <taxon>Monothalamids</taxon>
        <taxon>Reticulomyxidae</taxon>
        <taxon>Reticulomyxa</taxon>
    </lineage>
</organism>
<name>X6NLB3_RETFI</name>
<dbReference type="AlphaFoldDB" id="X6NLB3"/>
<proteinExistence type="predicted"/>
<reference evidence="3 4" key="1">
    <citation type="journal article" date="2013" name="Curr. Biol.">
        <title>The Genome of the Foraminiferan Reticulomyxa filosa.</title>
        <authorList>
            <person name="Glockner G."/>
            <person name="Hulsmann N."/>
            <person name="Schleicher M."/>
            <person name="Noegel A.A."/>
            <person name="Eichinger L."/>
            <person name="Gallinger C."/>
            <person name="Pawlowski J."/>
            <person name="Sierra R."/>
            <person name="Euteneuer U."/>
            <person name="Pillet L."/>
            <person name="Moustafa A."/>
            <person name="Platzer M."/>
            <person name="Groth M."/>
            <person name="Szafranski K."/>
            <person name="Schliwa M."/>
        </authorList>
    </citation>
    <scope>NUCLEOTIDE SEQUENCE [LARGE SCALE GENOMIC DNA]</scope>
</reference>
<evidence type="ECO:0000313" key="4">
    <source>
        <dbReference type="Proteomes" id="UP000023152"/>
    </source>
</evidence>
<feature type="transmembrane region" description="Helical" evidence="2">
    <location>
        <begin position="92"/>
        <end position="116"/>
    </location>
</feature>
<dbReference type="OrthoDB" id="20018at2759"/>
<dbReference type="InterPro" id="IPR007581">
    <property type="entry name" value="Endonuclease-V"/>
</dbReference>
<evidence type="ECO:0000313" key="3">
    <source>
        <dbReference type="EMBL" id="ETO26703.1"/>
    </source>
</evidence>
<accession>X6NLB3</accession>
<protein>
    <submittedName>
        <fullName evidence="3">Uncharacterized protein</fullName>
    </submittedName>
</protein>
<sequence>MNRVLTKPGQYYQLVSGHTPYELLGCVLRTCAHDVCVFVSPGHRLSLLTALKIVMISVQVPSRQHHGKLPLPVFLADQLTRQFMRKYQRDQVWNYIYVHIYIYLFCLFVCFIRIIYICRFATCFEPSSFLSAKSQRQCRNKQSQKKKKNKKEKKKGNQILNNSHNNNTSYFFSVFIQVVSKKKY</sequence>